<reference evidence="1 2" key="1">
    <citation type="journal article" date="2012" name="J. Bacteriol.">
        <title>Complete Genome Sequence of the Naphthalene-Degrading Pseudomonas putida Strain ND6.</title>
        <authorList>
            <person name="Li S."/>
            <person name="Zhao H."/>
            <person name="Li Y."/>
            <person name="Niu S."/>
            <person name="Cai B."/>
        </authorList>
    </citation>
    <scope>NUCLEOTIDE SEQUENCE [LARGE SCALE GENOMIC DNA]</scope>
    <source>
        <strain evidence="1 2">ND6</strain>
    </source>
</reference>
<organism evidence="1 2">
    <name type="scientific">Pseudomonas putida ND6</name>
    <dbReference type="NCBI Taxonomy" id="231023"/>
    <lineage>
        <taxon>Bacteria</taxon>
        <taxon>Pseudomonadati</taxon>
        <taxon>Pseudomonadota</taxon>
        <taxon>Gammaproteobacteria</taxon>
        <taxon>Pseudomonadales</taxon>
        <taxon>Pseudomonadaceae</taxon>
        <taxon>Pseudomonas</taxon>
    </lineage>
</organism>
<protein>
    <submittedName>
        <fullName evidence="1">Uncharacterized protein</fullName>
    </submittedName>
</protein>
<dbReference type="KEGG" id="ppi:YSA_00083"/>
<gene>
    <name evidence="1" type="ORF">YSA_00083</name>
</gene>
<dbReference type="Proteomes" id="UP000005268">
    <property type="component" value="Chromosome"/>
</dbReference>
<evidence type="ECO:0000313" key="2">
    <source>
        <dbReference type="Proteomes" id="UP000005268"/>
    </source>
</evidence>
<proteinExistence type="predicted"/>
<dbReference type="AlphaFoldDB" id="I3UMV6"/>
<sequence length="42" mass="4551">MGEVLPPAHFTAKNRVTGKQIGRISGWAVSTKILKSLILKGF</sequence>
<dbReference type="EMBL" id="CP003588">
    <property type="protein sequence ID" value="AFK66827.1"/>
    <property type="molecule type" value="Genomic_DNA"/>
</dbReference>
<name>I3UMV6_PSEPU</name>
<dbReference type="HOGENOM" id="CLU_3256608_0_0_6"/>
<accession>I3UMV6</accession>
<evidence type="ECO:0000313" key="1">
    <source>
        <dbReference type="EMBL" id="AFK66827.1"/>
    </source>
</evidence>